<dbReference type="Gene3D" id="2.60.60.30">
    <property type="entry name" value="sav2460 like domains"/>
    <property type="match status" value="1"/>
</dbReference>
<dbReference type="Gene3D" id="3.40.50.300">
    <property type="entry name" value="P-loop containing nucleotide triphosphate hydrolases"/>
    <property type="match status" value="1"/>
</dbReference>
<evidence type="ECO:0000313" key="5">
    <source>
        <dbReference type="Proteomes" id="UP001180724"/>
    </source>
</evidence>
<gene>
    <name evidence="4" type="ORF">RM812_10990</name>
</gene>
<feature type="region of interest" description="Disordered" evidence="2">
    <location>
        <begin position="186"/>
        <end position="309"/>
    </location>
</feature>
<evidence type="ECO:0000313" key="4">
    <source>
        <dbReference type="EMBL" id="MDT0610751.1"/>
    </source>
</evidence>
<dbReference type="InterPro" id="IPR003325">
    <property type="entry name" value="TerD"/>
</dbReference>
<evidence type="ECO:0000259" key="3">
    <source>
        <dbReference type="Pfam" id="PF02342"/>
    </source>
</evidence>
<evidence type="ECO:0000256" key="2">
    <source>
        <dbReference type="SAM" id="MobiDB-lite"/>
    </source>
</evidence>
<proteinExistence type="inferred from homology"/>
<feature type="domain" description="TerD" evidence="3">
    <location>
        <begin position="65"/>
        <end position="161"/>
    </location>
</feature>
<dbReference type="CDD" id="cd06974">
    <property type="entry name" value="TerD_like"/>
    <property type="match status" value="1"/>
</dbReference>
<evidence type="ECO:0000256" key="1">
    <source>
        <dbReference type="ARBA" id="ARBA00008775"/>
    </source>
</evidence>
<dbReference type="RefSeq" id="WP_311572259.1">
    <property type="nucleotide sequence ID" value="NZ_JAVRFH010000008.1"/>
</dbReference>
<dbReference type="Pfam" id="PF02342">
    <property type="entry name" value="TerD"/>
    <property type="match status" value="1"/>
</dbReference>
<feature type="compositionally biased region" description="Pro residues" evidence="2">
    <location>
        <begin position="286"/>
        <end position="299"/>
    </location>
</feature>
<dbReference type="PANTHER" id="PTHR32097">
    <property type="entry name" value="CAMP-BINDING PROTEIN 1-RELATED"/>
    <property type="match status" value="1"/>
</dbReference>
<sequence length="679" mass="71324">MTAELTRGQNHPLPRARLEIRVSADTPVVAAATLGDENGKVHGVERVAHPGTPTLPGLEVPRQAAPDHRLAVDLDAVPDAVHRVSVLLALPTAGTAPARFGAVAAPFVAVTGLDGSEVASYTITGLEAESAVVALELYRRQGAWKVRAVGQGYAGGLAALLGDQDLPQAHQLAGDIHEAVARGLARSVPAPPARTADGDRARQAAAPAHDPDLGAAAPQGATGSVPPVSPYDVRAASGPQTSAAPGQHGTQQPHPGGPGEPSADQSSAPGGGGPIDYSHPRRRNAAPPPPPPAAPPAAPGQPTRPVAGDATGWSMEERLYNQVWGMFEDLARTTAAYRSAVDFADSRMEKELDQALSDPRSRIGGQGDAAREAARARHGQLVSQAREVLDRDVAQLLAEAEVVEPALPAAYARWDNPVWHAYRVPMEIPMAVRLGDLHLSEADRIRIPLLVRLPLERGLWIDSGRSGSLDGSFADSHEMRRLGLETAVAHAARLLAVHPAGEFTVHVIDPAGSGAQALAPLVQTGVLAAPPALGAAGTADVLARLTQRVDLVQMALRAGAPDALPPGLDTSQQLLIVNDFPHGFDDRAVNQLRYLADEGPTVGVHLMMVADREESAGYGPLLDPLWRSLLRLTPVADDHLADPWVGHAWTYEPPLVPPGSQVLRQVLTQVAAARRSWDR</sequence>
<dbReference type="PANTHER" id="PTHR32097:SF4">
    <property type="entry name" value="GENERAL STRESS PROTEIN 16U"/>
    <property type="match status" value="1"/>
</dbReference>
<reference evidence="4" key="1">
    <citation type="submission" date="2024-05" db="EMBL/GenBank/DDBJ databases">
        <title>30 novel species of actinomycetes from the DSMZ collection.</title>
        <authorList>
            <person name="Nouioui I."/>
        </authorList>
    </citation>
    <scope>NUCLEOTIDE SEQUENCE</scope>
    <source>
        <strain evidence="4">DSM 40712</strain>
    </source>
</reference>
<organism evidence="4 5">
    <name type="scientific">Streptomyces lancefieldiae</name>
    <dbReference type="NCBI Taxonomy" id="3075520"/>
    <lineage>
        <taxon>Bacteria</taxon>
        <taxon>Bacillati</taxon>
        <taxon>Actinomycetota</taxon>
        <taxon>Actinomycetes</taxon>
        <taxon>Kitasatosporales</taxon>
        <taxon>Streptomycetaceae</taxon>
        <taxon>Streptomyces</taxon>
    </lineage>
</organism>
<dbReference type="EMBL" id="JAVRFH010000008">
    <property type="protein sequence ID" value="MDT0610751.1"/>
    <property type="molecule type" value="Genomic_DNA"/>
</dbReference>
<accession>A0ABU3AKN9</accession>
<keyword evidence="5" id="KW-1185">Reference proteome</keyword>
<comment type="similarity">
    <text evidence="1">Belongs to the CAPAB/TerDEXZ family.</text>
</comment>
<dbReference type="InterPro" id="IPR051324">
    <property type="entry name" value="Stress/Tellurium_Resist"/>
</dbReference>
<comment type="caution">
    <text evidence="4">The sequence shown here is derived from an EMBL/GenBank/DDBJ whole genome shotgun (WGS) entry which is preliminary data.</text>
</comment>
<dbReference type="Proteomes" id="UP001180724">
    <property type="component" value="Unassembled WGS sequence"/>
</dbReference>
<name>A0ABU3AKN9_9ACTN</name>
<dbReference type="InterPro" id="IPR027417">
    <property type="entry name" value="P-loop_NTPase"/>
</dbReference>
<feature type="compositionally biased region" description="Low complexity" evidence="2">
    <location>
        <begin position="245"/>
        <end position="254"/>
    </location>
</feature>
<protein>
    <submittedName>
        <fullName evidence="4">TerD family protein</fullName>
    </submittedName>
</protein>